<evidence type="ECO:0000256" key="3">
    <source>
        <dbReference type="SAM" id="MobiDB-lite"/>
    </source>
</evidence>
<keyword evidence="1 2" id="KW-0175">Coiled coil</keyword>
<reference evidence="5 6" key="1">
    <citation type="submission" date="2015-09" db="EMBL/GenBank/DDBJ databases">
        <title>Draft genome of the scarab beetle Oryctes borbonicus.</title>
        <authorList>
            <person name="Meyer J.M."/>
            <person name="Markov G.V."/>
            <person name="Baskaran P."/>
            <person name="Herrmann M."/>
            <person name="Sommer R.J."/>
            <person name="Roedelsperger C."/>
        </authorList>
    </citation>
    <scope>NUCLEOTIDE SEQUENCE [LARGE SCALE GENOMIC DNA]</scope>
    <source>
        <strain evidence="5">OB123</strain>
        <tissue evidence="5">Whole animal</tissue>
    </source>
</reference>
<dbReference type="Proteomes" id="UP000051574">
    <property type="component" value="Unassembled WGS sequence"/>
</dbReference>
<organism evidence="5 6">
    <name type="scientific">Oryctes borbonicus</name>
    <dbReference type="NCBI Taxonomy" id="1629725"/>
    <lineage>
        <taxon>Eukaryota</taxon>
        <taxon>Metazoa</taxon>
        <taxon>Ecdysozoa</taxon>
        <taxon>Arthropoda</taxon>
        <taxon>Hexapoda</taxon>
        <taxon>Insecta</taxon>
        <taxon>Pterygota</taxon>
        <taxon>Neoptera</taxon>
        <taxon>Endopterygota</taxon>
        <taxon>Coleoptera</taxon>
        <taxon>Polyphaga</taxon>
        <taxon>Scarabaeiformia</taxon>
        <taxon>Scarabaeidae</taxon>
        <taxon>Dynastinae</taxon>
        <taxon>Oryctes</taxon>
    </lineage>
</organism>
<gene>
    <name evidence="5" type="ORF">AMK59_6794</name>
</gene>
<dbReference type="InterPro" id="IPR039303">
    <property type="entry name" value="CCDC50"/>
</dbReference>
<accession>A0A0T6ASP9</accession>
<name>A0A0T6ASP9_9SCAR</name>
<feature type="coiled-coil region" evidence="2">
    <location>
        <begin position="84"/>
        <end position="114"/>
    </location>
</feature>
<proteinExistence type="predicted"/>
<feature type="domain" description="Coiled-coil" evidence="4">
    <location>
        <begin position="10"/>
        <end position="134"/>
    </location>
</feature>
<dbReference type="PANTHER" id="PTHR22115:SF4">
    <property type="entry name" value="COILED-COIL DOMAIN-CONTAINING PROTEIN"/>
    <property type="match status" value="1"/>
</dbReference>
<feature type="non-terminal residue" evidence="5">
    <location>
        <position position="194"/>
    </location>
</feature>
<dbReference type="Pfam" id="PF15295">
    <property type="entry name" value="CCDC50_N"/>
    <property type="match status" value="1"/>
</dbReference>
<evidence type="ECO:0000256" key="2">
    <source>
        <dbReference type="SAM" id="Coils"/>
    </source>
</evidence>
<dbReference type="InterPro" id="IPR029311">
    <property type="entry name" value="CCDC50_N"/>
</dbReference>
<feature type="region of interest" description="Disordered" evidence="3">
    <location>
        <begin position="125"/>
        <end position="164"/>
    </location>
</feature>
<dbReference type="OrthoDB" id="9994767at2759"/>
<comment type="caution">
    <text evidence="5">The sequence shown here is derived from an EMBL/GenBank/DDBJ whole genome shotgun (WGS) entry which is preliminary data.</text>
</comment>
<evidence type="ECO:0000313" key="5">
    <source>
        <dbReference type="EMBL" id="KRT78192.1"/>
    </source>
</evidence>
<evidence type="ECO:0000259" key="4">
    <source>
        <dbReference type="Pfam" id="PF15295"/>
    </source>
</evidence>
<sequence length="194" mass="22754">MDDSKVQTGDSRLGKVHEMCREWIVREDGALAYQLQSQEISDHYKHNKHKNAQVREDFPCALDEQLREKRLAEQAAAVYQKMLAEQEAYDNEVAKELAERLEREERVRRRYIEQQDETVARQMQVKETGKTRKHITPDIPPKLPEKSPHLPDANNYLPNLPQHTPRRHALQMPLPLEVADDYMAPQDCVELYTE</sequence>
<dbReference type="PANTHER" id="PTHR22115">
    <property type="entry name" value="C3ORF6 PROTEIN-RELATED"/>
    <property type="match status" value="1"/>
</dbReference>
<dbReference type="AlphaFoldDB" id="A0A0T6ASP9"/>
<protein>
    <recommendedName>
        <fullName evidence="4">Coiled-coil domain-containing protein</fullName>
    </recommendedName>
</protein>
<keyword evidence="6" id="KW-1185">Reference proteome</keyword>
<evidence type="ECO:0000313" key="6">
    <source>
        <dbReference type="Proteomes" id="UP000051574"/>
    </source>
</evidence>
<dbReference type="EMBL" id="LJIG01022892">
    <property type="protein sequence ID" value="KRT78192.1"/>
    <property type="molecule type" value="Genomic_DNA"/>
</dbReference>
<evidence type="ECO:0000256" key="1">
    <source>
        <dbReference type="ARBA" id="ARBA00023054"/>
    </source>
</evidence>